<comment type="similarity">
    <text evidence="5 20">Belongs to the mannose-6-phosphate isomerase type 2 family.</text>
</comment>
<dbReference type="SUPFAM" id="SSF51182">
    <property type="entry name" value="RmlC-like cupins"/>
    <property type="match status" value="1"/>
</dbReference>
<keyword evidence="16" id="KW-0170">Cobalt</keyword>
<sequence length="503" mass="55402">MIIPVILAGGVGSRLWPLSRQLNPKQFIAFSASATDVDSQTLFQATLARLDGITGLAAPIVICNEEHRFLVAEQLRVLGINNASILLEPEGRNTAPAVTLASLLAARHAELQTVPGSHESDEPVLLVLPADHIIRDPAIFRRCVETGAEQARAGRLVTFGIEASYPETGYGYVKRDTSGDRQQGQNLAPTGDVDAFAVARFVEKPDAKTAAAYLADGSYYWNSGMFVFTADKWLQELTRLQPEMVSVCRDACQQTHQDGDFVRIDADVFASCPADSIDYAVMEKTADAVVIPMSAAWSDMGAWSALWDVSEHKTEDNNVVIGDVHCVDVKDSYLRSESRLVTAVGIENAVIVETADAVLVANKDQVQNVKQIVQWLEQQERPEAVSHTLVYRPWGSYESLAHGPGFQVKHIRVRPGAALSLQMHHHRAEHWVVISGEATVTCDERVFTLTANQSTFLPLGCKHRLQNNSDEWIELIEVQTGDYLGEDDIVRFEDVYGRVPTVK</sequence>
<dbReference type="NCBIfam" id="TIGR01479">
    <property type="entry name" value="GMP_PMI"/>
    <property type="match status" value="1"/>
</dbReference>
<dbReference type="FunFam" id="3.90.550.10:FF:000046">
    <property type="entry name" value="Mannose-1-phosphate guanylyltransferase (GDP)"/>
    <property type="match status" value="1"/>
</dbReference>
<dbReference type="Pfam" id="PF01050">
    <property type="entry name" value="MannoseP_isomer"/>
    <property type="match status" value="1"/>
</dbReference>
<dbReference type="GO" id="GO:0004475">
    <property type="term" value="F:mannose-1-phosphate guanylyltransferase (GTP) activity"/>
    <property type="evidence" value="ECO:0007669"/>
    <property type="project" value="UniProtKB-EC"/>
</dbReference>
<keyword evidence="9 24" id="KW-0808">Transferase</keyword>
<dbReference type="Proteomes" id="UP000175669">
    <property type="component" value="Unassembled WGS sequence"/>
</dbReference>
<dbReference type="EMBL" id="MASR01000001">
    <property type="protein sequence ID" value="OFE12857.1"/>
    <property type="molecule type" value="Genomic_DNA"/>
</dbReference>
<dbReference type="InterPro" id="IPR006375">
    <property type="entry name" value="Man1P_GuaTrfase/Man6P_Isoase"/>
</dbReference>
<evidence type="ECO:0000313" key="24">
    <source>
        <dbReference type="EMBL" id="OFE12857.1"/>
    </source>
</evidence>
<comment type="caution">
    <text evidence="24">The sequence shown here is derived from an EMBL/GenBank/DDBJ whole genome shotgun (WGS) entry which is preliminary data.</text>
</comment>
<protein>
    <recommendedName>
        <fullName evidence="19">Alginate biosynthesis protein AlgA</fullName>
        <ecNumber evidence="8">2.7.7.13</ecNumber>
        <ecNumber evidence="7">5.3.1.8</ecNumber>
    </recommendedName>
</protein>
<gene>
    <name evidence="24" type="ORF">PHACT_06650</name>
</gene>
<evidence type="ECO:0000256" key="5">
    <source>
        <dbReference type="ARBA" id="ARBA00006115"/>
    </source>
</evidence>
<comment type="subunit">
    <text evidence="6">Monomer.</text>
</comment>
<feature type="domain" description="Mannose-6-phosphate isomerase type II C-terminal" evidence="22">
    <location>
        <begin position="380"/>
        <end position="494"/>
    </location>
</feature>
<evidence type="ECO:0000256" key="20">
    <source>
        <dbReference type="RuleBase" id="RU004190"/>
    </source>
</evidence>
<evidence type="ECO:0000256" key="9">
    <source>
        <dbReference type="ARBA" id="ARBA00022679"/>
    </source>
</evidence>
<accession>A0A1E8CKR3</accession>
<dbReference type="FunFam" id="2.60.120.10:FF:000032">
    <property type="entry name" value="Mannose-1-phosphate guanylyltransferase/mannose-6-phosphate isomerase"/>
    <property type="match status" value="1"/>
</dbReference>
<evidence type="ECO:0000256" key="4">
    <source>
        <dbReference type="ARBA" id="ARBA00004823"/>
    </source>
</evidence>
<comment type="pathway">
    <text evidence="4">Nucleotide-sugar biosynthesis; GDP-alpha-D-mannose biosynthesis; GDP-alpha-D-mannose from alpha-D-mannose 1-phosphate (GTP route): step 1/1.</text>
</comment>
<dbReference type="OrthoDB" id="9806359at2"/>
<dbReference type="CDD" id="cd02213">
    <property type="entry name" value="cupin_PMI_typeII_C"/>
    <property type="match status" value="1"/>
</dbReference>
<evidence type="ECO:0000256" key="19">
    <source>
        <dbReference type="ARBA" id="ARBA00067387"/>
    </source>
</evidence>
<dbReference type="GO" id="GO:0009298">
    <property type="term" value="P:GDP-mannose biosynthetic process"/>
    <property type="evidence" value="ECO:0007669"/>
    <property type="project" value="UniProtKB-UniPathway"/>
</dbReference>
<evidence type="ECO:0000256" key="17">
    <source>
        <dbReference type="ARBA" id="ARBA00047343"/>
    </source>
</evidence>
<dbReference type="Pfam" id="PF00483">
    <property type="entry name" value="NTP_transferase"/>
    <property type="match status" value="1"/>
</dbReference>
<dbReference type="InterPro" id="IPR005835">
    <property type="entry name" value="NTP_transferase_dom"/>
</dbReference>
<dbReference type="InterPro" id="IPR049577">
    <property type="entry name" value="GMPP_N"/>
</dbReference>
<evidence type="ECO:0000256" key="14">
    <source>
        <dbReference type="ARBA" id="ARBA00023235"/>
    </source>
</evidence>
<dbReference type="CDD" id="cd02509">
    <property type="entry name" value="GDP-M1P_Guanylyltransferase"/>
    <property type="match status" value="1"/>
</dbReference>
<evidence type="ECO:0000256" key="2">
    <source>
        <dbReference type="ARBA" id="ARBA00001941"/>
    </source>
</evidence>
<comment type="catalytic activity">
    <reaction evidence="1">
        <text>D-mannose 6-phosphate = D-fructose 6-phosphate</text>
        <dbReference type="Rhea" id="RHEA:12356"/>
        <dbReference type="ChEBI" id="CHEBI:58735"/>
        <dbReference type="ChEBI" id="CHEBI:61527"/>
        <dbReference type="EC" id="5.3.1.8"/>
    </reaction>
</comment>
<keyword evidence="11" id="KW-0547">Nucleotide-binding</keyword>
<keyword evidence="13" id="KW-0342">GTP-binding</keyword>
<keyword evidence="14 24" id="KW-0413">Isomerase</keyword>
<dbReference type="Gene3D" id="3.90.550.10">
    <property type="entry name" value="Spore Coat Polysaccharide Biosynthesis Protein SpsA, Chain A"/>
    <property type="match status" value="1"/>
</dbReference>
<evidence type="ECO:0000256" key="8">
    <source>
        <dbReference type="ARBA" id="ARBA00012387"/>
    </source>
</evidence>
<keyword evidence="15" id="KW-0511">Multifunctional enzyme</keyword>
<comment type="function">
    <text evidence="18">Produces a precursor for alginate polymerization. The alginate layer provides a protective barrier against host immune defenses and antibiotics.</text>
</comment>
<dbReference type="InterPro" id="IPR001538">
    <property type="entry name" value="Man6P_isomerase-2_C"/>
</dbReference>
<evidence type="ECO:0000256" key="18">
    <source>
        <dbReference type="ARBA" id="ARBA00057590"/>
    </source>
</evidence>
<dbReference type="InterPro" id="IPR054566">
    <property type="entry name" value="ManC/GMP-like_b-helix"/>
</dbReference>
<feature type="domain" description="MannoseP isomerase/GMP-like beta-helix" evidence="23">
    <location>
        <begin position="326"/>
        <end position="375"/>
    </location>
</feature>
<evidence type="ECO:0000256" key="11">
    <source>
        <dbReference type="ARBA" id="ARBA00022741"/>
    </source>
</evidence>
<dbReference type="Pfam" id="PF22640">
    <property type="entry name" value="ManC_GMP_beta-helix"/>
    <property type="match status" value="1"/>
</dbReference>
<dbReference type="InterPro" id="IPR014710">
    <property type="entry name" value="RmlC-like_jellyroll"/>
</dbReference>
<dbReference type="GO" id="GO:0004476">
    <property type="term" value="F:mannose-6-phosphate isomerase activity"/>
    <property type="evidence" value="ECO:0007669"/>
    <property type="project" value="UniProtKB-EC"/>
</dbReference>
<evidence type="ECO:0000259" key="23">
    <source>
        <dbReference type="Pfam" id="PF22640"/>
    </source>
</evidence>
<dbReference type="PANTHER" id="PTHR46390:SF1">
    <property type="entry name" value="MANNOSE-1-PHOSPHATE GUANYLYLTRANSFERASE"/>
    <property type="match status" value="1"/>
</dbReference>
<dbReference type="InterPro" id="IPR051161">
    <property type="entry name" value="Mannose-6P_isomerase_type2"/>
</dbReference>
<dbReference type="Gene3D" id="2.60.120.10">
    <property type="entry name" value="Jelly Rolls"/>
    <property type="match status" value="1"/>
</dbReference>
<comment type="catalytic activity">
    <reaction evidence="17">
        <text>alpha-D-mannose 1-phosphate + GTP + H(+) = GDP-alpha-D-mannose + diphosphate</text>
        <dbReference type="Rhea" id="RHEA:15229"/>
        <dbReference type="ChEBI" id="CHEBI:15378"/>
        <dbReference type="ChEBI" id="CHEBI:33019"/>
        <dbReference type="ChEBI" id="CHEBI:37565"/>
        <dbReference type="ChEBI" id="CHEBI:57527"/>
        <dbReference type="ChEBI" id="CHEBI:58409"/>
        <dbReference type="EC" id="2.7.7.13"/>
    </reaction>
</comment>
<reference evidence="25" key="1">
    <citation type="submission" date="2016-07" db="EMBL/GenBank/DDBJ databases">
        <authorList>
            <person name="Florea S."/>
            <person name="Webb J.S."/>
            <person name="Jaromczyk J."/>
            <person name="Schardl C.L."/>
        </authorList>
    </citation>
    <scope>NUCLEOTIDE SEQUENCE [LARGE SCALE GENOMIC DNA]</scope>
    <source>
        <strain evidence="25">KCTC 42131</strain>
    </source>
</reference>
<comment type="cofactor">
    <cofactor evidence="2">
        <name>Co(2+)</name>
        <dbReference type="ChEBI" id="CHEBI:48828"/>
    </cofactor>
</comment>
<dbReference type="RefSeq" id="WP_070116466.1">
    <property type="nucleotide sequence ID" value="NZ_MASR01000001.1"/>
</dbReference>
<evidence type="ECO:0000256" key="1">
    <source>
        <dbReference type="ARBA" id="ARBA00000757"/>
    </source>
</evidence>
<evidence type="ECO:0000259" key="21">
    <source>
        <dbReference type="Pfam" id="PF00483"/>
    </source>
</evidence>
<dbReference type="GO" id="GO:0005525">
    <property type="term" value="F:GTP binding"/>
    <property type="evidence" value="ECO:0007669"/>
    <property type="project" value="UniProtKB-KW"/>
</dbReference>
<proteinExistence type="inferred from homology"/>
<dbReference type="STRING" id="1524254.PHACT_06650"/>
<evidence type="ECO:0000256" key="12">
    <source>
        <dbReference type="ARBA" id="ARBA00022841"/>
    </source>
</evidence>
<evidence type="ECO:0000256" key="13">
    <source>
        <dbReference type="ARBA" id="ARBA00023134"/>
    </source>
</evidence>
<dbReference type="EC" id="2.7.7.13" evidence="8"/>
<dbReference type="InterPro" id="IPR029044">
    <property type="entry name" value="Nucleotide-diphossugar_trans"/>
</dbReference>
<evidence type="ECO:0000256" key="7">
    <source>
        <dbReference type="ARBA" id="ARBA00011956"/>
    </source>
</evidence>
<keyword evidence="10 24" id="KW-0548">Nucleotidyltransferase</keyword>
<evidence type="ECO:0000256" key="6">
    <source>
        <dbReference type="ARBA" id="ARBA00011245"/>
    </source>
</evidence>
<comment type="pathway">
    <text evidence="3">Nucleotide-sugar biosynthesis; GDP-alpha-D-mannose biosynthesis; alpha-D-mannose 1-phosphate from D-fructose 6-phosphate: step 1/2.</text>
</comment>
<dbReference type="AlphaFoldDB" id="A0A1E8CKR3"/>
<evidence type="ECO:0000259" key="22">
    <source>
        <dbReference type="Pfam" id="PF01050"/>
    </source>
</evidence>
<keyword evidence="12" id="KW-0016">Alginate biosynthesis</keyword>
<evidence type="ECO:0000313" key="25">
    <source>
        <dbReference type="Proteomes" id="UP000175669"/>
    </source>
</evidence>
<evidence type="ECO:0000256" key="3">
    <source>
        <dbReference type="ARBA" id="ARBA00004666"/>
    </source>
</evidence>
<evidence type="ECO:0000256" key="15">
    <source>
        <dbReference type="ARBA" id="ARBA00023268"/>
    </source>
</evidence>
<dbReference type="GO" id="GO:0042121">
    <property type="term" value="P:alginic acid biosynthetic process"/>
    <property type="evidence" value="ECO:0007669"/>
    <property type="project" value="UniProtKB-KW"/>
</dbReference>
<dbReference type="PANTHER" id="PTHR46390">
    <property type="entry name" value="MANNOSE-1-PHOSPHATE GUANYLYLTRANSFERASE"/>
    <property type="match status" value="1"/>
</dbReference>
<evidence type="ECO:0000256" key="10">
    <source>
        <dbReference type="ARBA" id="ARBA00022695"/>
    </source>
</evidence>
<name>A0A1E8CKR3_9GAMM</name>
<keyword evidence="25" id="KW-1185">Reference proteome</keyword>
<organism evidence="24 25">
    <name type="scientific">Pseudohongiella acticola</name>
    <dbReference type="NCBI Taxonomy" id="1524254"/>
    <lineage>
        <taxon>Bacteria</taxon>
        <taxon>Pseudomonadati</taxon>
        <taxon>Pseudomonadota</taxon>
        <taxon>Gammaproteobacteria</taxon>
        <taxon>Pseudomonadales</taxon>
        <taxon>Pseudohongiellaceae</taxon>
        <taxon>Pseudohongiella</taxon>
    </lineage>
</organism>
<dbReference type="InterPro" id="IPR011051">
    <property type="entry name" value="RmlC_Cupin_sf"/>
</dbReference>
<dbReference type="UniPathway" id="UPA00126">
    <property type="reaction ID" value="UER00930"/>
</dbReference>
<dbReference type="SUPFAM" id="SSF53448">
    <property type="entry name" value="Nucleotide-diphospho-sugar transferases"/>
    <property type="match status" value="1"/>
</dbReference>
<evidence type="ECO:0000256" key="16">
    <source>
        <dbReference type="ARBA" id="ARBA00023285"/>
    </source>
</evidence>
<feature type="domain" description="Nucleotidyl transferase" evidence="21">
    <location>
        <begin position="4"/>
        <end position="314"/>
    </location>
</feature>
<dbReference type="EC" id="5.3.1.8" evidence="7"/>